<dbReference type="EMBL" id="QHLQ01000016">
    <property type="protein sequence ID" value="NIZ62357.1"/>
    <property type="molecule type" value="Genomic_DNA"/>
</dbReference>
<gene>
    <name evidence="2" type="ORF">DL239_15400</name>
</gene>
<accession>A0ABX0W9Y8</accession>
<feature type="domain" description="DUF2241" evidence="1">
    <location>
        <begin position="9"/>
        <end position="73"/>
    </location>
</feature>
<sequence>MPEVARTADEMISGMTPIVQPGNFVFITTNDPALVASLSYEAISTFKEDEGLSMLIPVELAEKSMLNVDQPMRCITLNVFSSLEGVGLTAAVSKALGDNGIPCNMIAAFHHDHVFVPSQVCDQAQGILTSLQNQASKKS</sequence>
<protein>
    <recommendedName>
        <fullName evidence="1">DUF2241 domain-containing protein</fullName>
    </recommendedName>
</protein>
<evidence type="ECO:0000313" key="3">
    <source>
        <dbReference type="Proteomes" id="UP001429564"/>
    </source>
</evidence>
<dbReference type="Proteomes" id="UP001429564">
    <property type="component" value="Unassembled WGS sequence"/>
</dbReference>
<dbReference type="SUPFAM" id="SSF55021">
    <property type="entry name" value="ACT-like"/>
    <property type="match status" value="2"/>
</dbReference>
<dbReference type="RefSeq" id="WP_167684980.1">
    <property type="nucleotide sequence ID" value="NZ_QHLQ01000016.1"/>
</dbReference>
<evidence type="ECO:0000313" key="2">
    <source>
        <dbReference type="EMBL" id="NIZ62357.1"/>
    </source>
</evidence>
<dbReference type="PANTHER" id="PTHR39199:SF1">
    <property type="entry name" value="BLR5128 PROTEIN"/>
    <property type="match status" value="1"/>
</dbReference>
<name>A0ABX0W9Y8_9RHOB</name>
<reference evidence="2 3" key="1">
    <citation type="submission" date="2018-05" db="EMBL/GenBank/DDBJ databases">
        <authorList>
            <person name="Zhang Y.-J."/>
        </authorList>
    </citation>
    <scope>NUCLEOTIDE SEQUENCE [LARGE SCALE GENOMIC DNA]</scope>
    <source>
        <strain evidence="2 3">CY04</strain>
    </source>
</reference>
<proteinExistence type="predicted"/>
<dbReference type="Pfam" id="PF10000">
    <property type="entry name" value="ACT_3"/>
    <property type="match status" value="1"/>
</dbReference>
<dbReference type="Gene3D" id="3.30.2130.10">
    <property type="entry name" value="VC0802-like"/>
    <property type="match status" value="1"/>
</dbReference>
<dbReference type="InterPro" id="IPR045865">
    <property type="entry name" value="ACT-like_dom_sf"/>
</dbReference>
<keyword evidence="3" id="KW-1185">Reference proteome</keyword>
<dbReference type="PANTHER" id="PTHR39199">
    <property type="entry name" value="BLR5128 PROTEIN"/>
    <property type="match status" value="1"/>
</dbReference>
<dbReference type="InterPro" id="IPR018717">
    <property type="entry name" value="DUF2241"/>
</dbReference>
<evidence type="ECO:0000259" key="1">
    <source>
        <dbReference type="Pfam" id="PF10000"/>
    </source>
</evidence>
<organism evidence="2 3">
    <name type="scientific">Parasedimentitalea denitrificans</name>
    <dbReference type="NCBI Taxonomy" id="2211118"/>
    <lineage>
        <taxon>Bacteria</taxon>
        <taxon>Pseudomonadati</taxon>
        <taxon>Pseudomonadota</taxon>
        <taxon>Alphaproteobacteria</taxon>
        <taxon>Rhodobacterales</taxon>
        <taxon>Paracoccaceae</taxon>
        <taxon>Parasedimentitalea</taxon>
    </lineage>
</organism>
<comment type="caution">
    <text evidence="2">The sequence shown here is derived from an EMBL/GenBank/DDBJ whole genome shotgun (WGS) entry which is preliminary data.</text>
</comment>